<keyword evidence="2" id="KW-1185">Reference proteome</keyword>
<gene>
    <name evidence="1" type="ORF">PHMEG_0003742</name>
</gene>
<accession>A0A225WVH2</accession>
<name>A0A225WVH2_9STRA</name>
<sequence>MAEFVCVETVKYMNTEGCFDAKLAVDAKAARTPSQSDITLLERSWTSRQGSDSLKNKFHKGKRWTILWSNVAHVYIGSTSFLAKTQASRPLLSAVNPCATTLTGFQ</sequence>
<proteinExistence type="predicted"/>
<dbReference type="Proteomes" id="UP000198211">
    <property type="component" value="Unassembled WGS sequence"/>
</dbReference>
<evidence type="ECO:0000313" key="1">
    <source>
        <dbReference type="EMBL" id="OWZ21682.1"/>
    </source>
</evidence>
<organism evidence="1 2">
    <name type="scientific">Phytophthora megakarya</name>
    <dbReference type="NCBI Taxonomy" id="4795"/>
    <lineage>
        <taxon>Eukaryota</taxon>
        <taxon>Sar</taxon>
        <taxon>Stramenopiles</taxon>
        <taxon>Oomycota</taxon>
        <taxon>Peronosporomycetes</taxon>
        <taxon>Peronosporales</taxon>
        <taxon>Peronosporaceae</taxon>
        <taxon>Phytophthora</taxon>
    </lineage>
</organism>
<dbReference type="AlphaFoldDB" id="A0A225WVH2"/>
<evidence type="ECO:0000313" key="2">
    <source>
        <dbReference type="Proteomes" id="UP000198211"/>
    </source>
</evidence>
<reference evidence="2" key="1">
    <citation type="submission" date="2017-03" db="EMBL/GenBank/DDBJ databases">
        <title>Phytopthora megakarya and P. palmivora, two closely related causual agents of cacao black pod achieved similar genome size and gene model numbers by different mechanisms.</title>
        <authorList>
            <person name="Ali S."/>
            <person name="Shao J."/>
            <person name="Larry D.J."/>
            <person name="Kronmiller B."/>
            <person name="Shen D."/>
            <person name="Strem M.D."/>
            <person name="Melnick R.L."/>
            <person name="Guiltinan M.J."/>
            <person name="Tyler B.M."/>
            <person name="Meinhardt L.W."/>
            <person name="Bailey B.A."/>
        </authorList>
    </citation>
    <scope>NUCLEOTIDE SEQUENCE [LARGE SCALE GENOMIC DNA]</scope>
    <source>
        <strain evidence="2">zdho120</strain>
    </source>
</reference>
<protein>
    <submittedName>
        <fullName evidence="1">Uncharacterized protein</fullName>
    </submittedName>
</protein>
<comment type="caution">
    <text evidence="1">The sequence shown here is derived from an EMBL/GenBank/DDBJ whole genome shotgun (WGS) entry which is preliminary data.</text>
</comment>
<dbReference type="EMBL" id="NBNE01000199">
    <property type="protein sequence ID" value="OWZ21682.1"/>
    <property type="molecule type" value="Genomic_DNA"/>
</dbReference>